<feature type="compositionally biased region" description="Polar residues" evidence="1">
    <location>
        <begin position="217"/>
        <end position="227"/>
    </location>
</feature>
<feature type="region of interest" description="Disordered" evidence="1">
    <location>
        <begin position="159"/>
        <end position="249"/>
    </location>
</feature>
<feature type="compositionally biased region" description="Low complexity" evidence="1">
    <location>
        <begin position="441"/>
        <end position="470"/>
    </location>
</feature>
<dbReference type="Proteomes" id="UP000694255">
    <property type="component" value="Unassembled WGS sequence"/>
</dbReference>
<feature type="compositionally biased region" description="Low complexity" evidence="1">
    <location>
        <begin position="107"/>
        <end position="118"/>
    </location>
</feature>
<dbReference type="AlphaFoldDB" id="A0A8J5UMW3"/>
<feature type="compositionally biased region" description="Low complexity" evidence="1">
    <location>
        <begin position="360"/>
        <end position="391"/>
    </location>
</feature>
<protein>
    <submittedName>
        <fullName evidence="2">Uncharacterized protein</fullName>
    </submittedName>
</protein>
<sequence length="536" mass="58738">MEMDIDQAPPELISMNTPIKKIKNLRLDSSPIYPNINEFISTTATTSGTTTTTNNSSNYSQQHGFHECPGSPTTNSMLNKGYSQRLTSTVLEELNSRANEICNNILSPPDSSVSLSSRNPRRQNNGGGDSRRSKRYSGIHFTRFKQMESITNHYSVNNEPSAVTREVRTPSPQKGTEQDGSITKRRRTLNGNDEIVAIPTMSKPTEDPSIFRKISPSKGSVNLNSMLNDRRQTTDTGSPNKGNNLNHIMPSLKSRQSSLELAGIKQPLVPGSSIQRKSSIPCLQQPQQSQSLVKKSSMSQLPKPSIPTLQKKPSISTLQKNPSSSIQGLQKKPSIPQLQRKSSIPQLQKKPSIPSLNRKSSIPQLQQHHQSQSQQPQQHTTFPPTPTITTSMPPPMGPPLHKLQKNVPNLSKMSPSKSLSISPSNSSKTLHISPSNSSKTLHISPSHSSKSLNLSPSHSSRSINISPSNSTKSLNSRILQNKTNTHQCGGGGGGGVVMPKSKSITIPQPFSLYSKPTISSSQKSIDKFQRFKERFN</sequence>
<accession>A0A8J5UMW3</accession>
<evidence type="ECO:0000313" key="2">
    <source>
        <dbReference type="EMBL" id="KAG7666303.1"/>
    </source>
</evidence>
<feature type="compositionally biased region" description="Low complexity" evidence="1">
    <location>
        <begin position="278"/>
        <end position="300"/>
    </location>
</feature>
<dbReference type="OrthoDB" id="4024111at2759"/>
<feature type="region of interest" description="Disordered" evidence="1">
    <location>
        <begin position="272"/>
        <end position="474"/>
    </location>
</feature>
<feature type="region of interest" description="Disordered" evidence="1">
    <location>
        <begin position="482"/>
        <end position="501"/>
    </location>
</feature>
<dbReference type="EMBL" id="JAGSYN010000021">
    <property type="protein sequence ID" value="KAG7666303.1"/>
    <property type="molecule type" value="Genomic_DNA"/>
</dbReference>
<evidence type="ECO:0000313" key="3">
    <source>
        <dbReference type="Proteomes" id="UP000694255"/>
    </source>
</evidence>
<feature type="compositionally biased region" description="Polar residues" evidence="1">
    <location>
        <begin position="170"/>
        <end position="181"/>
    </location>
</feature>
<dbReference type="RefSeq" id="XP_049266531.1">
    <property type="nucleotide sequence ID" value="XM_049405188.1"/>
</dbReference>
<name>A0A8J5UMW3_9ASCO</name>
<evidence type="ECO:0000256" key="1">
    <source>
        <dbReference type="SAM" id="MobiDB-lite"/>
    </source>
</evidence>
<reference evidence="2 3" key="1">
    <citation type="journal article" date="2021" name="DNA Res.">
        <title>Genome analysis of Candida subhashii reveals its hybrid nature and dual mitochondrial genome conformations.</title>
        <authorList>
            <person name="Mixao V."/>
            <person name="Hegedusova E."/>
            <person name="Saus E."/>
            <person name="Pryszcz L.P."/>
            <person name="Cillingova A."/>
            <person name="Nosek J."/>
            <person name="Gabaldon T."/>
        </authorList>
    </citation>
    <scope>NUCLEOTIDE SEQUENCE [LARGE SCALE GENOMIC DNA]</scope>
    <source>
        <strain evidence="2 3">CBS 10753</strain>
    </source>
</reference>
<keyword evidence="3" id="KW-1185">Reference proteome</keyword>
<feature type="compositionally biased region" description="Polar residues" evidence="1">
    <location>
        <begin position="429"/>
        <end position="440"/>
    </location>
</feature>
<comment type="caution">
    <text evidence="2">The sequence shown here is derived from an EMBL/GenBank/DDBJ whole genome shotgun (WGS) entry which is preliminary data.</text>
</comment>
<dbReference type="GeneID" id="73466959"/>
<proteinExistence type="predicted"/>
<feature type="compositionally biased region" description="Low complexity" evidence="1">
    <location>
        <begin position="408"/>
        <end position="428"/>
    </location>
</feature>
<organism evidence="2 3">
    <name type="scientific">[Candida] subhashii</name>
    <dbReference type="NCBI Taxonomy" id="561895"/>
    <lineage>
        <taxon>Eukaryota</taxon>
        <taxon>Fungi</taxon>
        <taxon>Dikarya</taxon>
        <taxon>Ascomycota</taxon>
        <taxon>Saccharomycotina</taxon>
        <taxon>Pichiomycetes</taxon>
        <taxon>Debaryomycetaceae</taxon>
        <taxon>Spathaspora</taxon>
    </lineage>
</organism>
<feature type="compositionally biased region" description="Polar residues" evidence="1">
    <location>
        <begin position="307"/>
        <end position="328"/>
    </location>
</feature>
<gene>
    <name evidence="2" type="ORF">J8A68_000158</name>
</gene>
<feature type="compositionally biased region" description="Polar residues" evidence="1">
    <location>
        <begin position="336"/>
        <end position="346"/>
    </location>
</feature>
<feature type="compositionally biased region" description="Polar residues" evidence="1">
    <location>
        <begin position="234"/>
        <end position="246"/>
    </location>
</feature>
<feature type="region of interest" description="Disordered" evidence="1">
    <location>
        <begin position="102"/>
        <end position="137"/>
    </location>
</feature>